<dbReference type="InterPro" id="IPR055555">
    <property type="entry name" value="PA-PLA1_DUF7131"/>
</dbReference>
<accession>A0A367YN76</accession>
<reference evidence="4 5" key="1">
    <citation type="submission" date="2018-06" db="EMBL/GenBank/DDBJ databases">
        <title>Whole genome sequencing of Candida tropicalis (genome annotated by CSBL at Korea University).</title>
        <authorList>
            <person name="Ahn J."/>
        </authorList>
    </citation>
    <scope>NUCLEOTIDE SEQUENCE [LARGE SCALE GENOMIC DNA]</scope>
    <source>
        <strain evidence="4 5">ATCC 20962</strain>
    </source>
</reference>
<dbReference type="AlphaFoldDB" id="A0A367YN76"/>
<sequence length="790" mass="89035">MSGLLTLRKPLLSPLACPCTVQRIIVLRNYTTTTTTQPTTQPAKKSDAAAPTPTQPPRPNIRWFYALDVPISKPDWYNYEKSKEPSSFIPFSDYDSKKLEHHFKKPQEESKTVEVNEDKLFEVNLESFELSPVYWEGPVYEVRRGLWFNPDGDPLSDELTREIEAGYEKIKPYLFEDESEEALKKKKSSGKGSKEKINEFNKLEKKKAEEAKAKEQAEKEVAVDLESQKDVIRLSTGELVLYFNKSQAAIFSGDSSFQIDVIRYFGPKPASLLGVTHIQRGYTEELKESFFDKLPDNPLPGISDAFKSEIGSILGGIGGSKGAEEEGSDKHPEKVQLETGDNNEVDDLNMQKIFESDYDLQTSHSKANREIDHLVLCIHGIGQVLGSKYESINFTHNINILRNTMKRVYEENDDYRKLAYKEEEKDLEEDTTNNRIQVLPISWRHRVGFNPQEKFDSDKPSRLPALSQINVEGISALRDVVGDVVLDVLLFYQPRYLNQIISAVTSELNRVYQLYKERNPNFKGKVHIMGHSLGSAIAFDILSTQPGSIPENPDLEKHLTFDVTNLFLAGSPVGMFKLLAEKNIRGRDSPDFVNESLVDFVSPKCVNLYNIFHPCDPVAYRMEPLVIPQYGDFRPADIKFAVKGLNTQIKELASFGDELSEKISSAAKWLTSSKKTGKEKTVEEIADNENALGDIIKGILMDEQVEEHGKEQGSDKKKIIVGKNLQQMVALNKAGRVDYSLPVGVLDFSLVSAVSAHVSYFEDEDTSGFIMNELLTGPKTPVDKVTLTYK</sequence>
<dbReference type="EMBL" id="QLNQ01000001">
    <property type="protein sequence ID" value="RCK67220.1"/>
    <property type="molecule type" value="Genomic_DNA"/>
</dbReference>
<dbReference type="InterPro" id="IPR004177">
    <property type="entry name" value="DDHD_dom"/>
</dbReference>
<name>A0A367YN76_9ASCO</name>
<dbReference type="STRING" id="5486.A0A367YN76"/>
<dbReference type="SUPFAM" id="SSF53474">
    <property type="entry name" value="alpha/beta-Hydrolases"/>
    <property type="match status" value="1"/>
</dbReference>
<dbReference type="GO" id="GO:0005737">
    <property type="term" value="C:cytoplasm"/>
    <property type="evidence" value="ECO:0007669"/>
    <property type="project" value="TreeGrafter"/>
</dbReference>
<organism evidence="4 5">
    <name type="scientific">Candida viswanathii</name>
    <dbReference type="NCBI Taxonomy" id="5486"/>
    <lineage>
        <taxon>Eukaryota</taxon>
        <taxon>Fungi</taxon>
        <taxon>Dikarya</taxon>
        <taxon>Ascomycota</taxon>
        <taxon>Saccharomycotina</taxon>
        <taxon>Pichiomycetes</taxon>
        <taxon>Debaryomycetaceae</taxon>
        <taxon>Candida/Lodderomyces clade</taxon>
        <taxon>Candida</taxon>
    </lineage>
</organism>
<gene>
    <name evidence="4" type="ORF">Cantr_03155</name>
</gene>
<feature type="compositionally biased region" description="Low complexity" evidence="2">
    <location>
        <begin position="34"/>
        <end position="52"/>
    </location>
</feature>
<evidence type="ECO:0000256" key="2">
    <source>
        <dbReference type="SAM" id="MobiDB-lite"/>
    </source>
</evidence>
<feature type="domain" description="DDHD" evidence="3">
    <location>
        <begin position="559"/>
        <end position="776"/>
    </location>
</feature>
<feature type="region of interest" description="Disordered" evidence="2">
    <location>
        <begin position="34"/>
        <end position="59"/>
    </location>
</feature>
<dbReference type="PROSITE" id="PS51043">
    <property type="entry name" value="DDHD"/>
    <property type="match status" value="1"/>
</dbReference>
<dbReference type="OrthoDB" id="69269at2759"/>
<dbReference type="InterPro" id="IPR057826">
    <property type="entry name" value="WWE_C20G8.02"/>
</dbReference>
<dbReference type="Pfam" id="PF23465">
    <property type="entry name" value="DUF7131"/>
    <property type="match status" value="1"/>
</dbReference>
<dbReference type="Proteomes" id="UP000253472">
    <property type="component" value="Unassembled WGS sequence"/>
</dbReference>
<evidence type="ECO:0000313" key="5">
    <source>
        <dbReference type="Proteomes" id="UP000253472"/>
    </source>
</evidence>
<dbReference type="InterPro" id="IPR058055">
    <property type="entry name" value="PA-PLA1"/>
</dbReference>
<proteinExistence type="predicted"/>
<keyword evidence="1" id="KW-0175">Coiled coil</keyword>
<evidence type="ECO:0000313" key="4">
    <source>
        <dbReference type="EMBL" id="RCK67220.1"/>
    </source>
</evidence>
<dbReference type="Pfam" id="PF23463">
    <property type="entry name" value="WWE_2"/>
    <property type="match status" value="1"/>
</dbReference>
<dbReference type="PANTHER" id="PTHR23509:SF10">
    <property type="entry name" value="LD21067P"/>
    <property type="match status" value="1"/>
</dbReference>
<evidence type="ECO:0000256" key="1">
    <source>
        <dbReference type="SAM" id="Coils"/>
    </source>
</evidence>
<dbReference type="InterPro" id="IPR029058">
    <property type="entry name" value="AB_hydrolase_fold"/>
</dbReference>
<dbReference type="GO" id="GO:0004620">
    <property type="term" value="F:phospholipase activity"/>
    <property type="evidence" value="ECO:0007669"/>
    <property type="project" value="TreeGrafter"/>
</dbReference>
<comment type="caution">
    <text evidence="4">The sequence shown here is derived from an EMBL/GenBank/DDBJ whole genome shotgun (WGS) entry which is preliminary data.</text>
</comment>
<protein>
    <recommendedName>
        <fullName evidence="3">DDHD domain-containing protein</fullName>
    </recommendedName>
</protein>
<dbReference type="PANTHER" id="PTHR23509">
    <property type="entry name" value="PA-PL1 PHOSPHOLIPASE FAMILY"/>
    <property type="match status" value="1"/>
</dbReference>
<dbReference type="SMART" id="SM01127">
    <property type="entry name" value="DDHD"/>
    <property type="match status" value="1"/>
</dbReference>
<evidence type="ECO:0000259" key="3">
    <source>
        <dbReference type="PROSITE" id="PS51043"/>
    </source>
</evidence>
<feature type="coiled-coil region" evidence="1">
    <location>
        <begin position="198"/>
        <end position="228"/>
    </location>
</feature>
<dbReference type="Pfam" id="PF02862">
    <property type="entry name" value="DDHD"/>
    <property type="match status" value="1"/>
</dbReference>
<keyword evidence="5" id="KW-1185">Reference proteome</keyword>
<dbReference type="GO" id="GO:0046872">
    <property type="term" value="F:metal ion binding"/>
    <property type="evidence" value="ECO:0007669"/>
    <property type="project" value="InterPro"/>
</dbReference>